<evidence type="ECO:0000313" key="1">
    <source>
        <dbReference type="EMBL" id="EKC51180.1"/>
    </source>
</evidence>
<name>K1SBT8_9ZZZZ</name>
<accession>K1SBT8</accession>
<gene>
    <name evidence="1" type="ORF">OBE_13735</name>
</gene>
<feature type="non-terminal residue" evidence="1">
    <location>
        <position position="1"/>
    </location>
</feature>
<protein>
    <submittedName>
        <fullName evidence="1">Uncharacterized protein</fullName>
    </submittedName>
</protein>
<reference evidence="1" key="1">
    <citation type="journal article" date="2013" name="Environ. Microbiol.">
        <title>Microbiota from the distal guts of lean and obese adolescents exhibit partial functional redundancy besides clear differences in community structure.</title>
        <authorList>
            <person name="Ferrer M."/>
            <person name="Ruiz A."/>
            <person name="Lanza F."/>
            <person name="Haange S.B."/>
            <person name="Oberbach A."/>
            <person name="Till H."/>
            <person name="Bargiela R."/>
            <person name="Campoy C."/>
            <person name="Segura M.T."/>
            <person name="Richter M."/>
            <person name="von Bergen M."/>
            <person name="Seifert J."/>
            <person name="Suarez A."/>
        </authorList>
    </citation>
    <scope>NUCLEOTIDE SEQUENCE</scope>
</reference>
<comment type="caution">
    <text evidence="1">The sequence shown here is derived from an EMBL/GenBank/DDBJ whole genome shotgun (WGS) entry which is preliminary data.</text>
</comment>
<dbReference type="EMBL" id="AJWZ01009487">
    <property type="protein sequence ID" value="EKC51180.1"/>
    <property type="molecule type" value="Genomic_DNA"/>
</dbReference>
<organism evidence="1">
    <name type="scientific">human gut metagenome</name>
    <dbReference type="NCBI Taxonomy" id="408170"/>
    <lineage>
        <taxon>unclassified sequences</taxon>
        <taxon>metagenomes</taxon>
        <taxon>organismal metagenomes</taxon>
    </lineage>
</organism>
<sequence length="172" mass="20350">DSKNKKVRLWEEIGKPDIVIHLTHWYKSLPEEYQIENYPFTILNCYIPYAMSLADNAKGTFMINSSNNSMFLNMMWHIYTDTMYHYEGYREYQLLGGENVVFTGFPKMDFFYNKIENTSDQLMLMANWKYPTGCDPKNMKKVIIAPHHTFLGYGGILYSTFQWNIVLLDLFS</sequence>
<dbReference type="AlphaFoldDB" id="K1SBT8"/>
<proteinExistence type="predicted"/>